<evidence type="ECO:0000313" key="1">
    <source>
        <dbReference type="EMBL" id="KIK52467.1"/>
    </source>
</evidence>
<organism evidence="1 2">
    <name type="scientific">Collybiopsis luxurians FD-317 M1</name>
    <dbReference type="NCBI Taxonomy" id="944289"/>
    <lineage>
        <taxon>Eukaryota</taxon>
        <taxon>Fungi</taxon>
        <taxon>Dikarya</taxon>
        <taxon>Basidiomycota</taxon>
        <taxon>Agaricomycotina</taxon>
        <taxon>Agaricomycetes</taxon>
        <taxon>Agaricomycetidae</taxon>
        <taxon>Agaricales</taxon>
        <taxon>Marasmiineae</taxon>
        <taxon>Omphalotaceae</taxon>
        <taxon>Collybiopsis</taxon>
        <taxon>Collybiopsis luxurians</taxon>
    </lineage>
</organism>
<name>A0A0D0C3T3_9AGAR</name>
<sequence length="87" mass="9846">MDLDALIRMFPFHSIQRGHPIAQYVKELLVSRLALSGHLFHPMSKDFLVNFVRIPALALSTRSISHLSRMLAVGISIMLTAWGFISR</sequence>
<gene>
    <name evidence="1" type="ORF">GYMLUDRAFT_966079</name>
</gene>
<dbReference type="EMBL" id="KN834842">
    <property type="protein sequence ID" value="KIK52467.1"/>
    <property type="molecule type" value="Genomic_DNA"/>
</dbReference>
<reference evidence="1 2" key="1">
    <citation type="submission" date="2014-04" db="EMBL/GenBank/DDBJ databases">
        <title>Evolutionary Origins and Diversification of the Mycorrhizal Mutualists.</title>
        <authorList>
            <consortium name="DOE Joint Genome Institute"/>
            <consortium name="Mycorrhizal Genomics Consortium"/>
            <person name="Kohler A."/>
            <person name="Kuo A."/>
            <person name="Nagy L.G."/>
            <person name="Floudas D."/>
            <person name="Copeland A."/>
            <person name="Barry K.W."/>
            <person name="Cichocki N."/>
            <person name="Veneault-Fourrey C."/>
            <person name="LaButti K."/>
            <person name="Lindquist E.A."/>
            <person name="Lipzen A."/>
            <person name="Lundell T."/>
            <person name="Morin E."/>
            <person name="Murat C."/>
            <person name="Riley R."/>
            <person name="Ohm R."/>
            <person name="Sun H."/>
            <person name="Tunlid A."/>
            <person name="Henrissat B."/>
            <person name="Grigoriev I.V."/>
            <person name="Hibbett D.S."/>
            <person name="Martin F."/>
        </authorList>
    </citation>
    <scope>NUCLEOTIDE SEQUENCE [LARGE SCALE GENOMIC DNA]</scope>
    <source>
        <strain evidence="1 2">FD-317 M1</strain>
    </source>
</reference>
<accession>A0A0D0C3T3</accession>
<dbReference type="Proteomes" id="UP000053593">
    <property type="component" value="Unassembled WGS sequence"/>
</dbReference>
<dbReference type="AlphaFoldDB" id="A0A0D0C3T3"/>
<evidence type="ECO:0000313" key="2">
    <source>
        <dbReference type="Proteomes" id="UP000053593"/>
    </source>
</evidence>
<protein>
    <submittedName>
        <fullName evidence="1">Uncharacterized protein</fullName>
    </submittedName>
</protein>
<proteinExistence type="predicted"/>
<dbReference type="HOGENOM" id="CLU_2483600_0_0_1"/>
<keyword evidence="2" id="KW-1185">Reference proteome</keyword>